<evidence type="ECO:0000256" key="2">
    <source>
        <dbReference type="ARBA" id="ARBA00023043"/>
    </source>
</evidence>
<comment type="caution">
    <text evidence="5">The sequence shown here is derived from an EMBL/GenBank/DDBJ whole genome shotgun (WGS) entry which is preliminary data.</text>
</comment>
<feature type="repeat" description="ANK" evidence="3">
    <location>
        <begin position="1140"/>
        <end position="1172"/>
    </location>
</feature>
<feature type="repeat" description="ANK" evidence="3">
    <location>
        <begin position="965"/>
        <end position="997"/>
    </location>
</feature>
<feature type="repeat" description="ANK" evidence="3">
    <location>
        <begin position="932"/>
        <end position="964"/>
    </location>
</feature>
<feature type="repeat" description="ANK" evidence="3">
    <location>
        <begin position="731"/>
        <end position="758"/>
    </location>
</feature>
<feature type="region of interest" description="Disordered" evidence="4">
    <location>
        <begin position="34"/>
        <end position="81"/>
    </location>
</feature>
<dbReference type="Pfam" id="PF12796">
    <property type="entry name" value="Ank_2"/>
    <property type="match status" value="3"/>
</dbReference>
<dbReference type="EMBL" id="JAULSN010000004">
    <property type="protein sequence ID" value="KAK3374168.1"/>
    <property type="molecule type" value="Genomic_DNA"/>
</dbReference>
<gene>
    <name evidence="5" type="ORF">B0T24DRAFT_528823</name>
</gene>
<dbReference type="Pfam" id="PF00023">
    <property type="entry name" value="Ank"/>
    <property type="match status" value="2"/>
</dbReference>
<dbReference type="Proteomes" id="UP001287356">
    <property type="component" value="Unassembled WGS sequence"/>
</dbReference>
<dbReference type="InterPro" id="IPR036770">
    <property type="entry name" value="Ankyrin_rpt-contain_sf"/>
</dbReference>
<keyword evidence="1" id="KW-0677">Repeat</keyword>
<evidence type="ECO:0000313" key="5">
    <source>
        <dbReference type="EMBL" id="KAK3374168.1"/>
    </source>
</evidence>
<evidence type="ECO:0000256" key="1">
    <source>
        <dbReference type="ARBA" id="ARBA00022737"/>
    </source>
</evidence>
<organism evidence="5 6">
    <name type="scientific">Lasiosphaeria ovina</name>
    <dbReference type="NCBI Taxonomy" id="92902"/>
    <lineage>
        <taxon>Eukaryota</taxon>
        <taxon>Fungi</taxon>
        <taxon>Dikarya</taxon>
        <taxon>Ascomycota</taxon>
        <taxon>Pezizomycotina</taxon>
        <taxon>Sordariomycetes</taxon>
        <taxon>Sordariomycetidae</taxon>
        <taxon>Sordariales</taxon>
        <taxon>Lasiosphaeriaceae</taxon>
        <taxon>Lasiosphaeria</taxon>
    </lineage>
</organism>
<dbReference type="PROSITE" id="PS50088">
    <property type="entry name" value="ANK_REPEAT"/>
    <property type="match status" value="8"/>
</dbReference>
<sequence length="1390" mass="152947">MTIDSDIKFKLVIVNHDSPPPSLKSQNLKIAVGDINRQANTEKETSPPDNDAETDTKIAVGDIDRQASTEEETPSPDLDTKIDAKADNKEVFDEEHILLQPLARDLDTLDNMSKSLELVLELPRLYPLKSSLAKLFTESEAEGLGEALCVWVRDKGINTPIDSLEQEITQLSPISPKKLFKQIILPTLALPRTKEWAIPTLELLLHAFRPLTIYEVEDLVTTQPSNQLQKDESSQALRYGASMAGLHGLIVVQHSEIHFGHPAFREFLLAGEGGQKLQASSGLHARITAACLEYLLSAVDNGLLTDYQEDDPMPESRLDFSSYAVNYWPRHLKLAGSDLSPDSPPIKKLIEHETALDVWAKAYWNRSNPTTRSPASCISSAAIAAEHGLESLLERILKKRKQISSFEEECFHALEAAARNGHGSLVRNLLTVPLPEDRRLEAVALATLDGRHVEIFRQIIQKLDVDATSPKALSEIFQKAALLGLVDEMKLLIPLMPADTDWDPILYTACMGGSLKSVKLVLESRSASPEPKVAEDPKAPASALEVACIYGHVEISAFLAEKKIISARAINKDEPEPSDKEWFDMFAKVIHIAEQSGQSEVLRSLLAVASKWDYTSYSFALERCLPCLTQHHVVRCCKVVFDQFAKFLTPEEVSEKAKPQLKNAVERGDPDMLRELLSRIHGTIDKETRDELWKAAKDKGDLALDVFSLLADEGSKVWDKEELSDVLGATLCAAAKSNSPKLVDFLIERGAELNKQDELGRTPLFQAAWHGNNGIVKRLIEAKADLESTAPCDDNGCCGWTPLFASYDQAATLEILLEAGSNVNVKSEHGTTVLWLSGTRGHMDAVKALIKGKPEVATLDTLLNKKTPLSDAAARENPEIVRLLLDAGSNPSAFPAEDLEAPLLHECVKNSNLEILRMFLEYPLPLDQRDGDGNTPLTSITADTSVPVVRLLVNRGASLELTNSGDLTPLGKAITVGNIDVAKYLISVGANVQASVGRSGTILHVACSTGEGGLPAVKLLIDSGADVNNADPGPNGTPFQAACRRAETDTLSDTAEIINYLVDDVKIQVRQQSNWWGSNLSVACLVADLDIVDKLIERGADVEAEDRMGRQPIHFALFRTVTYVERLRSQGADLFDTDLMGRGPLHIAVLSGRLELVQYVLAQKEGLATEKDVDNWTPLLWAVCFVGNWKTETSERGAIVSELLKHGASRLTEGEGLDRTWTALKLARYYGLPEEIIDLVTPTEDELQSLGKDEGPWRYSIRNDTRQAKVYPGSFCDACLMVSPRTKQGVEVVRIDALLITSFLLLIRCWLVCTTCATNAPGSAFASNATGPRTPSTLSTISTTREKATSMWRTRRTIPWLPLRGLPRTQAETKTRRRALNTPKQTPWRH</sequence>
<feature type="repeat" description="ANK" evidence="3">
    <location>
        <begin position="998"/>
        <end position="1032"/>
    </location>
</feature>
<dbReference type="PANTHER" id="PTHR24198">
    <property type="entry name" value="ANKYRIN REPEAT AND PROTEIN KINASE DOMAIN-CONTAINING PROTEIN"/>
    <property type="match status" value="1"/>
</dbReference>
<dbReference type="SMART" id="SM00248">
    <property type="entry name" value="ANK"/>
    <property type="match status" value="17"/>
</dbReference>
<evidence type="ECO:0000313" key="6">
    <source>
        <dbReference type="Proteomes" id="UP001287356"/>
    </source>
</evidence>
<evidence type="ECO:0000256" key="4">
    <source>
        <dbReference type="SAM" id="MobiDB-lite"/>
    </source>
</evidence>
<reference evidence="5" key="2">
    <citation type="submission" date="2023-06" db="EMBL/GenBank/DDBJ databases">
        <authorList>
            <consortium name="Lawrence Berkeley National Laboratory"/>
            <person name="Haridas S."/>
            <person name="Hensen N."/>
            <person name="Bonometti L."/>
            <person name="Westerberg I."/>
            <person name="Brannstrom I.O."/>
            <person name="Guillou S."/>
            <person name="Cros-Aarteil S."/>
            <person name="Calhoun S."/>
            <person name="Kuo A."/>
            <person name="Mondo S."/>
            <person name="Pangilinan J."/>
            <person name="Riley R."/>
            <person name="Labutti K."/>
            <person name="Andreopoulos B."/>
            <person name="Lipzen A."/>
            <person name="Chen C."/>
            <person name="Yanf M."/>
            <person name="Daum C."/>
            <person name="Ng V."/>
            <person name="Clum A."/>
            <person name="Steindorff A."/>
            <person name="Ohm R."/>
            <person name="Martin F."/>
            <person name="Silar P."/>
            <person name="Natvig D."/>
            <person name="Lalanne C."/>
            <person name="Gautier V."/>
            <person name="Ament-Velasquez S.L."/>
            <person name="Kruys A."/>
            <person name="Hutchinson M.I."/>
            <person name="Powell A.J."/>
            <person name="Barry K."/>
            <person name="Miller A.N."/>
            <person name="Grigoriev I.V."/>
            <person name="Debuchy R."/>
            <person name="Gladieux P."/>
            <person name="Thoren M.H."/>
            <person name="Johannesson H."/>
        </authorList>
    </citation>
    <scope>NUCLEOTIDE SEQUENCE</scope>
    <source>
        <strain evidence="5">CBS 958.72</strain>
    </source>
</reference>
<feature type="repeat" description="ANK" evidence="3">
    <location>
        <begin position="759"/>
        <end position="791"/>
    </location>
</feature>
<protein>
    <submittedName>
        <fullName evidence="5">Ankyrin repeat-containing domain protein</fullName>
    </submittedName>
</protein>
<dbReference type="PROSITE" id="PS50297">
    <property type="entry name" value="ANK_REP_REGION"/>
    <property type="match status" value="6"/>
</dbReference>
<dbReference type="PANTHER" id="PTHR24198:SF165">
    <property type="entry name" value="ANKYRIN REPEAT-CONTAINING PROTEIN-RELATED"/>
    <property type="match status" value="1"/>
</dbReference>
<reference evidence="5" key="1">
    <citation type="journal article" date="2023" name="Mol. Phylogenet. Evol.">
        <title>Genome-scale phylogeny and comparative genomics of the fungal order Sordariales.</title>
        <authorList>
            <person name="Hensen N."/>
            <person name="Bonometti L."/>
            <person name="Westerberg I."/>
            <person name="Brannstrom I.O."/>
            <person name="Guillou S."/>
            <person name="Cros-Aarteil S."/>
            <person name="Calhoun S."/>
            <person name="Haridas S."/>
            <person name="Kuo A."/>
            <person name="Mondo S."/>
            <person name="Pangilinan J."/>
            <person name="Riley R."/>
            <person name="LaButti K."/>
            <person name="Andreopoulos B."/>
            <person name="Lipzen A."/>
            <person name="Chen C."/>
            <person name="Yan M."/>
            <person name="Daum C."/>
            <person name="Ng V."/>
            <person name="Clum A."/>
            <person name="Steindorff A."/>
            <person name="Ohm R.A."/>
            <person name="Martin F."/>
            <person name="Silar P."/>
            <person name="Natvig D.O."/>
            <person name="Lalanne C."/>
            <person name="Gautier V."/>
            <person name="Ament-Velasquez S.L."/>
            <person name="Kruys A."/>
            <person name="Hutchinson M.I."/>
            <person name="Powell A.J."/>
            <person name="Barry K."/>
            <person name="Miller A.N."/>
            <person name="Grigoriev I.V."/>
            <person name="Debuchy R."/>
            <person name="Gladieux P."/>
            <person name="Hiltunen Thoren M."/>
            <person name="Johannesson H."/>
        </authorList>
    </citation>
    <scope>NUCLEOTIDE SEQUENCE</scope>
    <source>
        <strain evidence="5">CBS 958.72</strain>
    </source>
</reference>
<dbReference type="Gene3D" id="1.25.40.20">
    <property type="entry name" value="Ankyrin repeat-containing domain"/>
    <property type="match status" value="3"/>
</dbReference>
<dbReference type="InterPro" id="IPR002110">
    <property type="entry name" value="Ankyrin_rpt"/>
</dbReference>
<dbReference type="SUPFAM" id="SSF48403">
    <property type="entry name" value="Ankyrin repeat"/>
    <property type="match status" value="4"/>
</dbReference>
<name>A0AAE0KC91_9PEZI</name>
<feature type="repeat" description="ANK" evidence="3">
    <location>
        <begin position="864"/>
        <end position="896"/>
    </location>
</feature>
<feature type="repeat" description="ANK" evidence="3">
    <location>
        <begin position="1078"/>
        <end position="1107"/>
    </location>
</feature>
<accession>A0AAE0KC91</accession>
<proteinExistence type="predicted"/>
<feature type="region of interest" description="Disordered" evidence="4">
    <location>
        <begin position="1371"/>
        <end position="1390"/>
    </location>
</feature>
<evidence type="ECO:0000256" key="3">
    <source>
        <dbReference type="PROSITE-ProRule" id="PRU00023"/>
    </source>
</evidence>
<keyword evidence="6" id="KW-1185">Reference proteome</keyword>
<keyword evidence="2 3" id="KW-0040">ANK repeat</keyword>